<dbReference type="EMBL" id="MLAK01000509">
    <property type="protein sequence ID" value="OHT13566.1"/>
    <property type="molecule type" value="Genomic_DNA"/>
</dbReference>
<sequence>MEEATEIDAFDILKRDIGILRDLQRMLISIFVCDENQHSNIAQLFHFFDEISISENFSVYEGFLRLLIHIFSAFCCAKNHKNHLTIFLSIIKRLIIKHSLKQSFEQSTLFFIFQANKHFLLFLFEEGVIDLSSIIQYIYLYDRDDLFLFFAPEIRKYVPSKYQYFIELFRDDGRVISNLISQSNEKKDMEGQFPDEVDIENLLEVRKEIHSNEKIARIIREDDMDSFIKTFSEKDPVIIDDYIYSSYLENNRDVNDNKQGKYQLNFRKRVSFLEYSMAFGSINIFHYLWLHNAEYQENSLQYSIIGGNYEIIHILEEESKFAFNERHYYKSFDYYHKEITEYLRNLIGINQFAISTINMQMRKSNGADFEFCYECLINQDANNDTINKKGTKNEDKKLAIENEGNVVPENQPIYEILLHSIVSQPHLSFFVFYQYIFHSDIDINYQYGRRKVIINLFKRHHFIKHVEKDIMKL</sequence>
<dbReference type="PANTHER" id="PTHR24159:SF5">
    <property type="entry name" value="ANK_REP_REGION DOMAIN-CONTAINING PROTEIN"/>
    <property type="match status" value="1"/>
</dbReference>
<organism evidence="1 2">
    <name type="scientific">Tritrichomonas foetus</name>
    <dbReference type="NCBI Taxonomy" id="1144522"/>
    <lineage>
        <taxon>Eukaryota</taxon>
        <taxon>Metamonada</taxon>
        <taxon>Parabasalia</taxon>
        <taxon>Tritrichomonadida</taxon>
        <taxon>Tritrichomonadidae</taxon>
        <taxon>Tritrichomonas</taxon>
    </lineage>
</organism>
<evidence type="ECO:0000313" key="2">
    <source>
        <dbReference type="Proteomes" id="UP000179807"/>
    </source>
</evidence>
<name>A0A1J4KV39_9EUKA</name>
<dbReference type="GeneID" id="94825921"/>
<accession>A0A1J4KV39</accession>
<dbReference type="AlphaFoldDB" id="A0A1J4KV39"/>
<dbReference type="VEuPathDB" id="TrichDB:TRFO_03320"/>
<keyword evidence="2" id="KW-1185">Reference proteome</keyword>
<gene>
    <name evidence="1" type="ORF">TRFO_03320</name>
</gene>
<dbReference type="RefSeq" id="XP_068366702.1">
    <property type="nucleotide sequence ID" value="XM_068491217.1"/>
</dbReference>
<proteinExistence type="predicted"/>
<dbReference type="Proteomes" id="UP000179807">
    <property type="component" value="Unassembled WGS sequence"/>
</dbReference>
<reference evidence="1" key="1">
    <citation type="submission" date="2016-10" db="EMBL/GenBank/DDBJ databases">
        <authorList>
            <person name="Benchimol M."/>
            <person name="Almeida L.G."/>
            <person name="Vasconcelos A.T."/>
            <person name="Perreira-Neves A."/>
            <person name="Rosa I.A."/>
            <person name="Tasca T."/>
            <person name="Bogo M.R."/>
            <person name="de Souza W."/>
        </authorList>
    </citation>
    <scope>NUCLEOTIDE SEQUENCE [LARGE SCALE GENOMIC DNA]</scope>
    <source>
        <strain evidence="1">K</strain>
    </source>
</reference>
<dbReference type="PANTHER" id="PTHR24159">
    <property type="match status" value="1"/>
</dbReference>
<protein>
    <recommendedName>
        <fullName evidence="3">DUF3447 domain-containing protein</fullName>
    </recommendedName>
</protein>
<dbReference type="SUPFAM" id="SSF48403">
    <property type="entry name" value="Ankyrin repeat"/>
    <property type="match status" value="1"/>
</dbReference>
<comment type="caution">
    <text evidence="1">The sequence shown here is derived from an EMBL/GenBank/DDBJ whole genome shotgun (WGS) entry which is preliminary data.</text>
</comment>
<evidence type="ECO:0000313" key="1">
    <source>
        <dbReference type="EMBL" id="OHT13566.1"/>
    </source>
</evidence>
<evidence type="ECO:0008006" key="3">
    <source>
        <dbReference type="Google" id="ProtNLM"/>
    </source>
</evidence>
<dbReference type="InterPro" id="IPR036770">
    <property type="entry name" value="Ankyrin_rpt-contain_sf"/>
</dbReference>